<dbReference type="InterPro" id="IPR005331">
    <property type="entry name" value="Sulfotransferase"/>
</dbReference>
<proteinExistence type="predicted"/>
<reference evidence="1 2" key="1">
    <citation type="submission" date="2015-09" db="EMBL/GenBank/DDBJ databases">
        <authorList>
            <person name="Jackson K.R."/>
            <person name="Lunt B.L."/>
            <person name="Fisher J.N.B."/>
            <person name="Gardner A.V."/>
            <person name="Bailey M.E."/>
            <person name="Deus L.M."/>
            <person name="Earl A.S."/>
            <person name="Gibby P.D."/>
            <person name="Hartmann K.A."/>
            <person name="Liu J.E."/>
            <person name="Manci A.M."/>
            <person name="Nielsen D.A."/>
            <person name="Solomon M.B."/>
            <person name="Breakwell D.P."/>
            <person name="Burnett S.H."/>
            <person name="Grose J.H."/>
        </authorList>
    </citation>
    <scope>NUCLEOTIDE SEQUENCE [LARGE SCALE GENOMIC DNA]</scope>
    <source>
        <strain evidence="1 2">16</strain>
    </source>
</reference>
<reference evidence="1 2" key="2">
    <citation type="submission" date="2015-10" db="EMBL/GenBank/DDBJ databases">
        <title>Draft Genome Sequence of Prosthecomicrobium hirschii ATCC 27832.</title>
        <authorList>
            <person name="Daniel J."/>
            <person name="Givan S.A."/>
            <person name="Brun Y.V."/>
            <person name="Brown P.J."/>
        </authorList>
    </citation>
    <scope>NUCLEOTIDE SEQUENCE [LARGE SCALE GENOMIC DNA]</scope>
    <source>
        <strain evidence="1 2">16</strain>
    </source>
</reference>
<dbReference type="RefSeq" id="WP_054360450.1">
    <property type="nucleotide sequence ID" value="NZ_LJYW01000001.1"/>
</dbReference>
<keyword evidence="2" id="KW-1185">Reference proteome</keyword>
<gene>
    <name evidence="1" type="ORF">ABB55_20395</name>
</gene>
<organism evidence="1 2">
    <name type="scientific">Prosthecodimorpha hirschii</name>
    <dbReference type="NCBI Taxonomy" id="665126"/>
    <lineage>
        <taxon>Bacteria</taxon>
        <taxon>Pseudomonadati</taxon>
        <taxon>Pseudomonadota</taxon>
        <taxon>Alphaproteobacteria</taxon>
        <taxon>Hyphomicrobiales</taxon>
        <taxon>Ancalomicrobiaceae</taxon>
        <taxon>Prosthecodimorpha</taxon>
    </lineage>
</organism>
<dbReference type="STRING" id="665126.ABB55_20395"/>
<dbReference type="EMBL" id="LJYW01000001">
    <property type="protein sequence ID" value="KPL54282.1"/>
    <property type="molecule type" value="Genomic_DNA"/>
</dbReference>
<dbReference type="Pfam" id="PF03567">
    <property type="entry name" value="Sulfotransfer_2"/>
    <property type="match status" value="1"/>
</dbReference>
<sequence>MIISHRHRFIFLKTGKAAGTSIELFLSRFLGPDDIATPVSAEDEPKRAPLRPTNYLREPGPLGWKRWGARLPGPVGRWIGRPDRRFDYFNHIPARLVRQYVGHDVWTGYFKFAFERNPWDRQVSSWYWATRHQSEATRPDFKTFTAVEGRRVRGFPIYSIDGTVAVDKIGRYETLEADLADILARVGIDAPVDLPRSKGGLRPDGDYRRHYDDATRSLIGRHCAREIALMGYEF</sequence>
<evidence type="ECO:0008006" key="3">
    <source>
        <dbReference type="Google" id="ProtNLM"/>
    </source>
</evidence>
<evidence type="ECO:0000313" key="2">
    <source>
        <dbReference type="Proteomes" id="UP000048984"/>
    </source>
</evidence>
<accession>A0A0P6W4W2</accession>
<protein>
    <recommendedName>
        <fullName evidence="3">Chondroitin 4-O-sulfotransferase</fullName>
    </recommendedName>
</protein>
<dbReference type="InterPro" id="IPR027417">
    <property type="entry name" value="P-loop_NTPase"/>
</dbReference>
<dbReference type="SUPFAM" id="SSF52540">
    <property type="entry name" value="P-loop containing nucleoside triphosphate hydrolases"/>
    <property type="match status" value="1"/>
</dbReference>
<dbReference type="Proteomes" id="UP000048984">
    <property type="component" value="Unassembled WGS sequence"/>
</dbReference>
<name>A0A0P6W4W2_9HYPH</name>
<comment type="caution">
    <text evidence="1">The sequence shown here is derived from an EMBL/GenBank/DDBJ whole genome shotgun (WGS) entry which is preliminary data.</text>
</comment>
<dbReference type="GO" id="GO:0008146">
    <property type="term" value="F:sulfotransferase activity"/>
    <property type="evidence" value="ECO:0007669"/>
    <property type="project" value="InterPro"/>
</dbReference>
<dbReference type="GO" id="GO:0016020">
    <property type="term" value="C:membrane"/>
    <property type="evidence" value="ECO:0007669"/>
    <property type="project" value="InterPro"/>
</dbReference>
<evidence type="ECO:0000313" key="1">
    <source>
        <dbReference type="EMBL" id="KPL54282.1"/>
    </source>
</evidence>
<dbReference type="AlphaFoldDB" id="A0A0P6W4W2"/>